<proteinExistence type="predicted"/>
<dbReference type="EMBL" id="BSDI01000004">
    <property type="protein sequence ID" value="GLH95749.1"/>
    <property type="molecule type" value="Genomic_DNA"/>
</dbReference>
<keyword evidence="1" id="KW-0732">Signal</keyword>
<dbReference type="PROSITE" id="PS51318">
    <property type="entry name" value="TAT"/>
    <property type="match status" value="1"/>
</dbReference>
<organism evidence="2 3">
    <name type="scientific">Phytohabitans aurantiacus</name>
    <dbReference type="NCBI Taxonomy" id="3016789"/>
    <lineage>
        <taxon>Bacteria</taxon>
        <taxon>Bacillati</taxon>
        <taxon>Actinomycetota</taxon>
        <taxon>Actinomycetes</taxon>
        <taxon>Micromonosporales</taxon>
        <taxon>Micromonosporaceae</taxon>
    </lineage>
</organism>
<reference evidence="2" key="1">
    <citation type="submission" date="2022-12" db="EMBL/GenBank/DDBJ databases">
        <title>New Phytohabitans aurantiacus sp. RD004123 nov., an actinomycete isolated from soil.</title>
        <authorList>
            <person name="Triningsih D.W."/>
            <person name="Harunari E."/>
            <person name="Igarashi Y."/>
        </authorList>
    </citation>
    <scope>NUCLEOTIDE SEQUENCE</scope>
    <source>
        <strain evidence="2">RD004123</strain>
    </source>
</reference>
<evidence type="ECO:0000256" key="1">
    <source>
        <dbReference type="SAM" id="SignalP"/>
    </source>
</evidence>
<evidence type="ECO:0000313" key="2">
    <source>
        <dbReference type="EMBL" id="GLH95749.1"/>
    </source>
</evidence>
<comment type="caution">
    <text evidence="2">The sequence shown here is derived from an EMBL/GenBank/DDBJ whole genome shotgun (WGS) entry which is preliminary data.</text>
</comment>
<sequence>MSSRRTHLTTLGLGLLAGAVAAPAPARAVAPTESVPAGILAKRKQITLPAVPALGLTYIATFDLTDPAGAPLGTAAANTAIVDLRLEGPVILSQVVLQLAGGELHYQRLMNRFGEYPRSGTGVIVGGSGEYAEAQGVIEITWPDADTIHLRLPQPPPPPRS</sequence>
<keyword evidence="3" id="KW-1185">Reference proteome</keyword>
<protein>
    <recommendedName>
        <fullName evidence="4">Allene oxide cyclase barrel-like domain-containing protein</fullName>
    </recommendedName>
</protein>
<dbReference type="Proteomes" id="UP001144280">
    <property type="component" value="Unassembled WGS sequence"/>
</dbReference>
<name>A0ABQ5QND8_9ACTN</name>
<accession>A0ABQ5QND8</accession>
<feature type="signal peptide" evidence="1">
    <location>
        <begin position="1"/>
        <end position="28"/>
    </location>
</feature>
<gene>
    <name evidence="2" type="ORF">Pa4123_10210</name>
</gene>
<dbReference type="InterPro" id="IPR006311">
    <property type="entry name" value="TAT_signal"/>
</dbReference>
<evidence type="ECO:0000313" key="3">
    <source>
        <dbReference type="Proteomes" id="UP001144280"/>
    </source>
</evidence>
<dbReference type="RefSeq" id="WP_281892800.1">
    <property type="nucleotide sequence ID" value="NZ_BSDI01000004.1"/>
</dbReference>
<feature type="chain" id="PRO_5046187367" description="Allene oxide cyclase barrel-like domain-containing protein" evidence="1">
    <location>
        <begin position="29"/>
        <end position="161"/>
    </location>
</feature>
<evidence type="ECO:0008006" key="4">
    <source>
        <dbReference type="Google" id="ProtNLM"/>
    </source>
</evidence>